<proteinExistence type="predicted"/>
<gene>
    <name evidence="3" type="ORF">KDK92_00715</name>
</gene>
<feature type="domain" description="HIT" evidence="2">
    <location>
        <begin position="51"/>
        <end position="122"/>
    </location>
</feature>
<dbReference type="SUPFAM" id="SSF54197">
    <property type="entry name" value="HIT-like"/>
    <property type="match status" value="1"/>
</dbReference>
<feature type="short sequence motif" description="Histidine triad motif" evidence="1">
    <location>
        <begin position="107"/>
        <end position="111"/>
    </location>
</feature>
<dbReference type="EMBL" id="JAGSOJ010000001">
    <property type="protein sequence ID" value="MCM1988244.1"/>
    <property type="molecule type" value="Genomic_DNA"/>
</dbReference>
<evidence type="ECO:0000313" key="4">
    <source>
        <dbReference type="Proteomes" id="UP001056429"/>
    </source>
</evidence>
<dbReference type="Pfam" id="PF01230">
    <property type="entry name" value="HIT"/>
    <property type="match status" value="1"/>
</dbReference>
<organism evidence="3 4">
    <name type="scientific">Oceanirhabdus seepicola</name>
    <dbReference type="NCBI Taxonomy" id="2828781"/>
    <lineage>
        <taxon>Bacteria</taxon>
        <taxon>Bacillati</taxon>
        <taxon>Bacillota</taxon>
        <taxon>Clostridia</taxon>
        <taxon>Eubacteriales</taxon>
        <taxon>Clostridiaceae</taxon>
        <taxon>Oceanirhabdus</taxon>
    </lineage>
</organism>
<evidence type="ECO:0000313" key="3">
    <source>
        <dbReference type="EMBL" id="MCM1988244.1"/>
    </source>
</evidence>
<reference evidence="3" key="1">
    <citation type="journal article" date="2021" name="mSystems">
        <title>Bacteria and Archaea Synergistically Convert Glycine Betaine to Biogenic Methane in the Formosa Cold Seep of the South China Sea.</title>
        <authorList>
            <person name="Li L."/>
            <person name="Zhang W."/>
            <person name="Zhang S."/>
            <person name="Song L."/>
            <person name="Sun Q."/>
            <person name="Zhang H."/>
            <person name="Xiang H."/>
            <person name="Dong X."/>
        </authorList>
    </citation>
    <scope>NUCLEOTIDE SEQUENCE</scope>
    <source>
        <strain evidence="3">ZWT</strain>
    </source>
</reference>
<protein>
    <submittedName>
        <fullName evidence="3">HIT family protein</fullName>
    </submittedName>
</protein>
<dbReference type="AlphaFoldDB" id="A0A9J6NW14"/>
<sequence>MSFHNDFEKWIGLTKKQNCAVCNAEPMPEGMIDLYELPHSWLNSEPVECIKGACHVIAKYHGIELYDLSDEELLGFMKDVQLYAKVLKKVTNAVKINYEIHGNTVPHLHMHLYPRYMDDPFPGKAIDYNQKSQAIYKEGEYEEFVNKMRNELDKLTMI</sequence>
<comment type="caution">
    <text evidence="3">The sequence shown here is derived from an EMBL/GenBank/DDBJ whole genome shotgun (WGS) entry which is preliminary data.</text>
</comment>
<dbReference type="InterPro" id="IPR036265">
    <property type="entry name" value="HIT-like_sf"/>
</dbReference>
<dbReference type="RefSeq" id="WP_250857100.1">
    <property type="nucleotide sequence ID" value="NZ_JAGSOJ010000001.1"/>
</dbReference>
<evidence type="ECO:0000259" key="2">
    <source>
        <dbReference type="PROSITE" id="PS51084"/>
    </source>
</evidence>
<name>A0A9J6NW14_9CLOT</name>
<dbReference type="PROSITE" id="PS51084">
    <property type="entry name" value="HIT_2"/>
    <property type="match status" value="1"/>
</dbReference>
<evidence type="ECO:0000256" key="1">
    <source>
        <dbReference type="PROSITE-ProRule" id="PRU00464"/>
    </source>
</evidence>
<dbReference type="Proteomes" id="UP001056429">
    <property type="component" value="Unassembled WGS sequence"/>
</dbReference>
<dbReference type="GO" id="GO:0003824">
    <property type="term" value="F:catalytic activity"/>
    <property type="evidence" value="ECO:0007669"/>
    <property type="project" value="InterPro"/>
</dbReference>
<accession>A0A9J6NW14</accession>
<keyword evidence="4" id="KW-1185">Reference proteome</keyword>
<dbReference type="InterPro" id="IPR011146">
    <property type="entry name" value="HIT-like"/>
</dbReference>
<reference evidence="3" key="2">
    <citation type="submission" date="2021-04" db="EMBL/GenBank/DDBJ databases">
        <authorList>
            <person name="Dong X."/>
        </authorList>
    </citation>
    <scope>NUCLEOTIDE SEQUENCE</scope>
    <source>
        <strain evidence="3">ZWT</strain>
    </source>
</reference>
<dbReference type="Gene3D" id="3.30.428.10">
    <property type="entry name" value="HIT-like"/>
    <property type="match status" value="1"/>
</dbReference>